<dbReference type="Proteomes" id="UP000466396">
    <property type="component" value="Chromosome"/>
</dbReference>
<dbReference type="AlphaFoldDB" id="A0A7I7NPH3"/>
<feature type="signal peptide" evidence="2">
    <location>
        <begin position="1"/>
        <end position="19"/>
    </location>
</feature>
<reference evidence="3 4" key="1">
    <citation type="journal article" date="2019" name="Emerg. Microbes Infect.">
        <title>Comprehensive subspecies identification of 175 nontuberculous mycobacteria species based on 7547 genomic profiles.</title>
        <authorList>
            <person name="Matsumoto Y."/>
            <person name="Kinjo T."/>
            <person name="Motooka D."/>
            <person name="Nabeya D."/>
            <person name="Jung N."/>
            <person name="Uechi K."/>
            <person name="Horii T."/>
            <person name="Iida T."/>
            <person name="Fujita J."/>
            <person name="Nakamura S."/>
        </authorList>
    </citation>
    <scope>NUCLEOTIDE SEQUENCE [LARGE SCALE GENOMIC DNA]</scope>
    <source>
        <strain evidence="3 4">JCM 15657</strain>
    </source>
</reference>
<accession>A0A7I7NPH3</accession>
<name>A0A7I7NPH3_9MYCO</name>
<dbReference type="KEGG" id="mlj:MLAC_34570"/>
<feature type="region of interest" description="Disordered" evidence="1">
    <location>
        <begin position="32"/>
        <end position="56"/>
    </location>
</feature>
<feature type="chain" id="PRO_5038787818" description="Lipoprotein LpqN" evidence="2">
    <location>
        <begin position="20"/>
        <end position="230"/>
    </location>
</feature>
<keyword evidence="4" id="KW-1185">Reference proteome</keyword>
<feature type="region of interest" description="Disordered" evidence="1">
    <location>
        <begin position="81"/>
        <end position="105"/>
    </location>
</feature>
<keyword evidence="2" id="KW-0732">Signal</keyword>
<evidence type="ECO:0000313" key="4">
    <source>
        <dbReference type="Proteomes" id="UP000466396"/>
    </source>
</evidence>
<evidence type="ECO:0000256" key="1">
    <source>
        <dbReference type="SAM" id="MobiDB-lite"/>
    </source>
</evidence>
<evidence type="ECO:0000256" key="2">
    <source>
        <dbReference type="SAM" id="SignalP"/>
    </source>
</evidence>
<evidence type="ECO:0000313" key="3">
    <source>
        <dbReference type="EMBL" id="BBX98163.1"/>
    </source>
</evidence>
<organism evidence="3 4">
    <name type="scientific">Mycobacterium lacus</name>
    <dbReference type="NCBI Taxonomy" id="169765"/>
    <lineage>
        <taxon>Bacteria</taxon>
        <taxon>Bacillati</taxon>
        <taxon>Actinomycetota</taxon>
        <taxon>Actinomycetes</taxon>
        <taxon>Mycobacteriales</taxon>
        <taxon>Mycobacteriaceae</taxon>
        <taxon>Mycobacterium</taxon>
    </lineage>
</organism>
<protein>
    <recommendedName>
        <fullName evidence="5">Lipoprotein LpqN</fullName>
    </recommendedName>
</protein>
<feature type="compositionally biased region" description="Low complexity" evidence="1">
    <location>
        <begin position="34"/>
        <end position="45"/>
    </location>
</feature>
<dbReference type="EMBL" id="AP022581">
    <property type="protein sequence ID" value="BBX98163.1"/>
    <property type="molecule type" value="Genomic_DNA"/>
</dbReference>
<proteinExistence type="predicted"/>
<sequence length="230" mass="22770">MCAVLGVAGLACLSGSVAAGCHTTPGGMLGGGTASSAAPSSTSAVPKPPSDPAEAVPGIAVTLPDRIPPNALVCLPPRPGDGRAASAEVSDPGAPKITISMPDGWNSSAGTGDTALMLIGPDGMSATVTIAATELEPGGSFLRYTANLGGSMPRLKFSVAGAQFCGYSSELLTMTIQGPAGAIDLADRIAHIWTNSKQYLVAIHLEGPAGAAGFGAAKSRLMQDFGIVIP</sequence>
<evidence type="ECO:0008006" key="5">
    <source>
        <dbReference type="Google" id="ProtNLM"/>
    </source>
</evidence>
<gene>
    <name evidence="3" type="ORF">MLAC_34570</name>
</gene>